<evidence type="ECO:0000256" key="1">
    <source>
        <dbReference type="SAM" id="SignalP"/>
    </source>
</evidence>
<feature type="chain" id="PRO_5043336934" evidence="1">
    <location>
        <begin position="28"/>
        <end position="79"/>
    </location>
</feature>
<name>A0AAV0PD86_9ROSI</name>
<dbReference type="EMBL" id="CAMGYJ010000008">
    <property type="protein sequence ID" value="CAI0468989.1"/>
    <property type="molecule type" value="Genomic_DNA"/>
</dbReference>
<proteinExistence type="predicted"/>
<feature type="signal peptide" evidence="1">
    <location>
        <begin position="1"/>
        <end position="27"/>
    </location>
</feature>
<gene>
    <name evidence="2" type="ORF">LITE_LOCUS38011</name>
</gene>
<comment type="caution">
    <text evidence="2">The sequence shown here is derived from an EMBL/GenBank/DDBJ whole genome shotgun (WGS) entry which is preliminary data.</text>
</comment>
<protein>
    <submittedName>
        <fullName evidence="2">Uncharacterized protein</fullName>
    </submittedName>
</protein>
<evidence type="ECO:0000313" key="3">
    <source>
        <dbReference type="Proteomes" id="UP001154282"/>
    </source>
</evidence>
<dbReference type="AlphaFoldDB" id="A0AAV0PD86"/>
<accession>A0AAV0PD86</accession>
<organism evidence="2 3">
    <name type="scientific">Linum tenue</name>
    <dbReference type="NCBI Taxonomy" id="586396"/>
    <lineage>
        <taxon>Eukaryota</taxon>
        <taxon>Viridiplantae</taxon>
        <taxon>Streptophyta</taxon>
        <taxon>Embryophyta</taxon>
        <taxon>Tracheophyta</taxon>
        <taxon>Spermatophyta</taxon>
        <taxon>Magnoliopsida</taxon>
        <taxon>eudicotyledons</taxon>
        <taxon>Gunneridae</taxon>
        <taxon>Pentapetalae</taxon>
        <taxon>rosids</taxon>
        <taxon>fabids</taxon>
        <taxon>Malpighiales</taxon>
        <taxon>Linaceae</taxon>
        <taxon>Linum</taxon>
    </lineage>
</organism>
<dbReference type="Proteomes" id="UP001154282">
    <property type="component" value="Unassembled WGS sequence"/>
</dbReference>
<keyword evidence="1" id="KW-0732">Signal</keyword>
<keyword evidence="3" id="KW-1185">Reference proteome</keyword>
<sequence length="79" mass="8564">MEKTSIKLVSVLVAVLFLVAQYGGVEARSTLTPCEQDGDCAAVCPTICTVHETCECYNKICRCLVDKVINPVVMGIKNQ</sequence>
<reference evidence="2" key="1">
    <citation type="submission" date="2022-08" db="EMBL/GenBank/DDBJ databases">
        <authorList>
            <person name="Gutierrez-Valencia J."/>
        </authorList>
    </citation>
    <scope>NUCLEOTIDE SEQUENCE</scope>
</reference>
<evidence type="ECO:0000313" key="2">
    <source>
        <dbReference type="EMBL" id="CAI0468989.1"/>
    </source>
</evidence>